<dbReference type="EMBL" id="JACMSC010000001">
    <property type="protein sequence ID" value="KAG6535310.1"/>
    <property type="molecule type" value="Genomic_DNA"/>
</dbReference>
<accession>A0A8J5IHR6</accession>
<evidence type="ECO:0000313" key="2">
    <source>
        <dbReference type="Proteomes" id="UP000734854"/>
    </source>
</evidence>
<reference evidence="1 2" key="1">
    <citation type="submission" date="2020-08" db="EMBL/GenBank/DDBJ databases">
        <title>Plant Genome Project.</title>
        <authorList>
            <person name="Zhang R.-G."/>
        </authorList>
    </citation>
    <scope>NUCLEOTIDE SEQUENCE [LARGE SCALE GENOMIC DNA]</scope>
    <source>
        <tissue evidence="1">Rhizome</tissue>
    </source>
</reference>
<dbReference type="Proteomes" id="UP000734854">
    <property type="component" value="Unassembled WGS sequence"/>
</dbReference>
<name>A0A8J5IHR6_ZINOF</name>
<protein>
    <submittedName>
        <fullName evidence="1">Uncharacterized protein</fullName>
    </submittedName>
</protein>
<gene>
    <name evidence="1" type="ORF">ZIOFF_000275</name>
</gene>
<sequence>MLLRHCCLTQWSHLIISDIDRVLHLLVHIWQARVLIKGIACVARFSGIHQVWHIVTLLRRLAAQRDMRLVAVLPGECVAALAPILVERVVLDVGLEVRLDCVGLGAMWAFQVLGSVLTVEVFLDAGDVTECAGAVAVDAGRDGADVGLAAHWGAAGLLELVVDVMSAHVELQILVALEALAAHCANVPTGGQQILRPQRHHLCTRIWYQNSYLDTLLAWLFFSSFQMGYDLVVDGCLGLSCLRSVLAIEVFLDAGDVTECVGAVAVDAGRDGADVGLAARWSAAGLLELVVDVMSAHVELQILVALEALAAHCANVPTGGQQILRPQRHHLCTRIW</sequence>
<keyword evidence="2" id="KW-1185">Reference proteome</keyword>
<proteinExistence type="predicted"/>
<organism evidence="1 2">
    <name type="scientific">Zingiber officinale</name>
    <name type="common">Ginger</name>
    <name type="synonym">Amomum zingiber</name>
    <dbReference type="NCBI Taxonomy" id="94328"/>
    <lineage>
        <taxon>Eukaryota</taxon>
        <taxon>Viridiplantae</taxon>
        <taxon>Streptophyta</taxon>
        <taxon>Embryophyta</taxon>
        <taxon>Tracheophyta</taxon>
        <taxon>Spermatophyta</taxon>
        <taxon>Magnoliopsida</taxon>
        <taxon>Liliopsida</taxon>
        <taxon>Zingiberales</taxon>
        <taxon>Zingiberaceae</taxon>
        <taxon>Zingiber</taxon>
    </lineage>
</organism>
<dbReference type="AlphaFoldDB" id="A0A8J5IHR6"/>
<comment type="caution">
    <text evidence="1">The sequence shown here is derived from an EMBL/GenBank/DDBJ whole genome shotgun (WGS) entry which is preliminary data.</text>
</comment>
<evidence type="ECO:0000313" key="1">
    <source>
        <dbReference type="EMBL" id="KAG6535310.1"/>
    </source>
</evidence>